<sequence>MSPLVGDRIEPIKSHYGHSDKLLEGQRVSLENGKEYVGGGTGEREIIWKKRASVIERERAREREREREEEERKNGAQYTVWRLREGFQERRDREGEQGKSAEGAREPQPEVIWKRREEEEKESERIQLEDRGPRIIWRKKEREGEVRRNMYASDLKQKGEREGKRSAE</sequence>
<proteinExistence type="predicted"/>
<evidence type="ECO:0000313" key="1">
    <source>
        <dbReference type="EMBL" id="MCJ8728904.1"/>
    </source>
</evidence>
<reference evidence="1" key="1">
    <citation type="submission" date="2020-02" db="EMBL/GenBank/DDBJ databases">
        <title>Genome sequencing of the panga catfish, Pangasius djambal.</title>
        <authorList>
            <person name="Wen M."/>
            <person name="Zahm M."/>
            <person name="Roques C."/>
            <person name="Cabau C."/>
            <person name="Klopp C."/>
            <person name="Donnadieu C."/>
            <person name="Jouanno E."/>
            <person name="Avarre J.-C."/>
            <person name="Campet M."/>
            <person name="Ha T."/>
            <person name="Dugue R."/>
            <person name="Lampietro C."/>
            <person name="Louis A."/>
            <person name="Herpin A."/>
            <person name="Echchiki A."/>
            <person name="Berthelot C."/>
            <person name="Parey E."/>
            <person name="Roest-Crollius H."/>
            <person name="Braasch I."/>
            <person name="Postlethwait J.H."/>
            <person name="Bobe J."/>
            <person name="Montfort J."/>
            <person name="Bouchez O."/>
            <person name="Begum T."/>
            <person name="Schartl M."/>
            <person name="Gustiano R."/>
            <person name="Guiguen Y."/>
        </authorList>
    </citation>
    <scope>NUCLEOTIDE SEQUENCE</scope>
    <source>
        <strain evidence="1">Pdj_M5554</strain>
    </source>
</reference>
<name>A0ACC5XZJ2_9TELE</name>
<protein>
    <submittedName>
        <fullName evidence="1">Uncharacterized protein</fullName>
    </submittedName>
</protein>
<keyword evidence="2" id="KW-1185">Reference proteome</keyword>
<dbReference type="Proteomes" id="UP000830395">
    <property type="component" value="Chromosome 1"/>
</dbReference>
<evidence type="ECO:0000313" key="2">
    <source>
        <dbReference type="Proteomes" id="UP000830395"/>
    </source>
</evidence>
<accession>A0ACC5XZJ2</accession>
<comment type="caution">
    <text evidence="1">The sequence shown here is derived from an EMBL/GenBank/DDBJ whole genome shotgun (WGS) entry which is preliminary data.</text>
</comment>
<dbReference type="EMBL" id="CM040975">
    <property type="protein sequence ID" value="MCJ8728904.1"/>
    <property type="molecule type" value="Genomic_DNA"/>
</dbReference>
<gene>
    <name evidence="1" type="ORF">PDJAM_G00009740</name>
</gene>
<organism evidence="1 2">
    <name type="scientific">Pangasius djambal</name>
    <dbReference type="NCBI Taxonomy" id="1691987"/>
    <lineage>
        <taxon>Eukaryota</taxon>
        <taxon>Metazoa</taxon>
        <taxon>Chordata</taxon>
        <taxon>Craniata</taxon>
        <taxon>Vertebrata</taxon>
        <taxon>Euteleostomi</taxon>
        <taxon>Actinopterygii</taxon>
        <taxon>Neopterygii</taxon>
        <taxon>Teleostei</taxon>
        <taxon>Ostariophysi</taxon>
        <taxon>Siluriformes</taxon>
        <taxon>Pangasiidae</taxon>
        <taxon>Pangasius</taxon>
    </lineage>
</organism>